<dbReference type="InterPro" id="IPR052921">
    <property type="entry name" value="GPCR1_Superfamily_Member"/>
</dbReference>
<dbReference type="PANTHER" id="PTHR26451">
    <property type="entry name" value="G_PROTEIN_RECEP_F1_2 DOMAIN-CONTAINING PROTEIN"/>
    <property type="match status" value="1"/>
</dbReference>
<dbReference type="InterPro" id="IPR000725">
    <property type="entry name" value="Olfact_rcpt"/>
</dbReference>
<gene>
    <name evidence="8" type="ORF">ANANG_G00240280</name>
</gene>
<dbReference type="PROSITE" id="PS50262">
    <property type="entry name" value="G_PROTEIN_RECEP_F1_2"/>
    <property type="match status" value="1"/>
</dbReference>
<protein>
    <recommendedName>
        <fullName evidence="7">G-protein coupled receptors family 1 profile domain-containing protein</fullName>
    </recommendedName>
</protein>
<feature type="domain" description="G-protein coupled receptors family 1 profile" evidence="7">
    <location>
        <begin position="42"/>
        <end position="148"/>
    </location>
</feature>
<feature type="transmembrane region" description="Helical" evidence="6">
    <location>
        <begin position="28"/>
        <end position="52"/>
    </location>
</feature>
<evidence type="ECO:0000313" key="8">
    <source>
        <dbReference type="EMBL" id="KAG5837530.1"/>
    </source>
</evidence>
<name>A0A9D3LV20_ANGAN</name>
<evidence type="ECO:0000256" key="6">
    <source>
        <dbReference type="SAM" id="Phobius"/>
    </source>
</evidence>
<dbReference type="PANTHER" id="PTHR26451:SF876">
    <property type="entry name" value="OLFACTORY RECEPTOR 10K2"/>
    <property type="match status" value="1"/>
</dbReference>
<evidence type="ECO:0000256" key="1">
    <source>
        <dbReference type="ARBA" id="ARBA00004141"/>
    </source>
</evidence>
<dbReference type="AlphaFoldDB" id="A0A9D3LV20"/>
<feature type="transmembrane region" description="Helical" evidence="6">
    <location>
        <begin position="83"/>
        <end position="105"/>
    </location>
</feature>
<keyword evidence="2 6" id="KW-0812">Transmembrane</keyword>
<sequence>MSSGNVTVMAITEFVISGFDTVSNPVTIGIVMMVIYALVMVANMANICFIALDKRLHKPMYLLVCNLAVVDMVYSSSCSPTMIGVLIAGVKTIAYVPCFLQMFAFHLGGVMEMFAIAGMAFDRLVAVSSPLRYHSILTNVRTLLLMFS</sequence>
<evidence type="ECO:0000313" key="9">
    <source>
        <dbReference type="Proteomes" id="UP001044222"/>
    </source>
</evidence>
<dbReference type="Proteomes" id="UP001044222">
    <property type="component" value="Chromosome 13"/>
</dbReference>
<keyword evidence="3 6" id="KW-1133">Transmembrane helix</keyword>
<dbReference type="SUPFAM" id="SSF81321">
    <property type="entry name" value="Family A G protein-coupled receptor-like"/>
    <property type="match status" value="1"/>
</dbReference>
<evidence type="ECO:0000256" key="4">
    <source>
        <dbReference type="ARBA" id="ARBA00023136"/>
    </source>
</evidence>
<keyword evidence="4 6" id="KW-0472">Membrane</keyword>
<dbReference type="GO" id="GO:0004984">
    <property type="term" value="F:olfactory receptor activity"/>
    <property type="evidence" value="ECO:0007669"/>
    <property type="project" value="InterPro"/>
</dbReference>
<dbReference type="InterPro" id="IPR017452">
    <property type="entry name" value="GPCR_Rhodpsn_7TM"/>
</dbReference>
<dbReference type="Pfam" id="PF13853">
    <property type="entry name" value="7tm_4"/>
    <property type="match status" value="1"/>
</dbReference>
<organism evidence="8 9">
    <name type="scientific">Anguilla anguilla</name>
    <name type="common">European freshwater eel</name>
    <name type="synonym">Muraena anguilla</name>
    <dbReference type="NCBI Taxonomy" id="7936"/>
    <lineage>
        <taxon>Eukaryota</taxon>
        <taxon>Metazoa</taxon>
        <taxon>Chordata</taxon>
        <taxon>Craniata</taxon>
        <taxon>Vertebrata</taxon>
        <taxon>Euteleostomi</taxon>
        <taxon>Actinopterygii</taxon>
        <taxon>Neopterygii</taxon>
        <taxon>Teleostei</taxon>
        <taxon>Anguilliformes</taxon>
        <taxon>Anguillidae</taxon>
        <taxon>Anguilla</taxon>
    </lineage>
</organism>
<feature type="non-terminal residue" evidence="8">
    <location>
        <position position="148"/>
    </location>
</feature>
<comment type="subcellular location">
    <subcellularLocation>
        <location evidence="1">Membrane</location>
        <topology evidence="1">Multi-pass membrane protein</topology>
    </subcellularLocation>
</comment>
<keyword evidence="5" id="KW-0807">Transducer</keyword>
<evidence type="ECO:0000256" key="5">
    <source>
        <dbReference type="ARBA" id="ARBA00023224"/>
    </source>
</evidence>
<keyword evidence="9" id="KW-1185">Reference proteome</keyword>
<evidence type="ECO:0000256" key="2">
    <source>
        <dbReference type="ARBA" id="ARBA00022692"/>
    </source>
</evidence>
<reference evidence="8" key="1">
    <citation type="submission" date="2021-01" db="EMBL/GenBank/DDBJ databases">
        <title>A chromosome-scale assembly of European eel, Anguilla anguilla.</title>
        <authorList>
            <person name="Henkel C."/>
            <person name="Jong-Raadsen S.A."/>
            <person name="Dufour S."/>
            <person name="Weltzien F.-A."/>
            <person name="Palstra A.P."/>
            <person name="Pelster B."/>
            <person name="Spaink H.P."/>
            <person name="Van Den Thillart G.E."/>
            <person name="Jansen H."/>
            <person name="Zahm M."/>
            <person name="Klopp C."/>
            <person name="Cedric C."/>
            <person name="Louis A."/>
            <person name="Berthelot C."/>
            <person name="Parey E."/>
            <person name="Roest Crollius H."/>
            <person name="Montfort J."/>
            <person name="Robinson-Rechavi M."/>
            <person name="Bucao C."/>
            <person name="Bouchez O."/>
            <person name="Gislard M."/>
            <person name="Lluch J."/>
            <person name="Milhes M."/>
            <person name="Lampietro C."/>
            <person name="Lopez Roques C."/>
            <person name="Donnadieu C."/>
            <person name="Braasch I."/>
            <person name="Desvignes T."/>
            <person name="Postlethwait J."/>
            <person name="Bobe J."/>
            <person name="Guiguen Y."/>
            <person name="Dirks R."/>
        </authorList>
    </citation>
    <scope>NUCLEOTIDE SEQUENCE</scope>
    <source>
        <strain evidence="8">Tag_6206</strain>
        <tissue evidence="8">Liver</tissue>
    </source>
</reference>
<dbReference type="GO" id="GO:0007186">
    <property type="term" value="P:G protein-coupled receptor signaling pathway"/>
    <property type="evidence" value="ECO:0007669"/>
    <property type="project" value="InterPro"/>
</dbReference>
<evidence type="ECO:0000259" key="7">
    <source>
        <dbReference type="PROSITE" id="PS50262"/>
    </source>
</evidence>
<dbReference type="GO" id="GO:0016020">
    <property type="term" value="C:membrane"/>
    <property type="evidence" value="ECO:0007669"/>
    <property type="project" value="UniProtKB-SubCell"/>
</dbReference>
<accession>A0A9D3LV20</accession>
<evidence type="ECO:0000256" key="3">
    <source>
        <dbReference type="ARBA" id="ARBA00022989"/>
    </source>
</evidence>
<dbReference type="GO" id="GO:0005549">
    <property type="term" value="F:odorant binding"/>
    <property type="evidence" value="ECO:0007669"/>
    <property type="project" value="TreeGrafter"/>
</dbReference>
<comment type="caution">
    <text evidence="8">The sequence shown here is derived from an EMBL/GenBank/DDBJ whole genome shotgun (WGS) entry which is preliminary data.</text>
</comment>
<dbReference type="EMBL" id="JAFIRN010000013">
    <property type="protein sequence ID" value="KAG5837530.1"/>
    <property type="molecule type" value="Genomic_DNA"/>
</dbReference>
<proteinExistence type="predicted"/>
<dbReference type="Gene3D" id="1.20.1070.10">
    <property type="entry name" value="Rhodopsin 7-helix transmembrane proteins"/>
    <property type="match status" value="1"/>
</dbReference>